<evidence type="ECO:0000313" key="1">
    <source>
        <dbReference type="EMBL" id="MBX38956.1"/>
    </source>
</evidence>
<organism evidence="1">
    <name type="scientific">Rhizophora mucronata</name>
    <name type="common">Asiatic mangrove</name>
    <dbReference type="NCBI Taxonomy" id="61149"/>
    <lineage>
        <taxon>Eukaryota</taxon>
        <taxon>Viridiplantae</taxon>
        <taxon>Streptophyta</taxon>
        <taxon>Embryophyta</taxon>
        <taxon>Tracheophyta</taxon>
        <taxon>Spermatophyta</taxon>
        <taxon>Magnoliopsida</taxon>
        <taxon>eudicotyledons</taxon>
        <taxon>Gunneridae</taxon>
        <taxon>Pentapetalae</taxon>
        <taxon>rosids</taxon>
        <taxon>fabids</taxon>
        <taxon>Malpighiales</taxon>
        <taxon>Rhizophoraceae</taxon>
        <taxon>Rhizophora</taxon>
    </lineage>
</organism>
<sequence length="46" mass="5489">MVLLSYGIMHLQKLRKCFVNTYQIRFCFITYLCHARACLMSFCSFS</sequence>
<reference evidence="1" key="1">
    <citation type="submission" date="2018-02" db="EMBL/GenBank/DDBJ databases">
        <title>Rhizophora mucronata_Transcriptome.</title>
        <authorList>
            <person name="Meera S.P."/>
            <person name="Sreeshan A."/>
            <person name="Augustine A."/>
        </authorList>
    </citation>
    <scope>NUCLEOTIDE SEQUENCE</scope>
    <source>
        <tissue evidence="1">Leaf</tissue>
    </source>
</reference>
<name>A0A2P2N938_RHIMU</name>
<accession>A0A2P2N938</accession>
<proteinExistence type="predicted"/>
<protein>
    <submittedName>
        <fullName evidence="1">Uncharacterized protein</fullName>
    </submittedName>
</protein>
<dbReference type="EMBL" id="GGEC01058472">
    <property type="protein sequence ID" value="MBX38956.1"/>
    <property type="molecule type" value="Transcribed_RNA"/>
</dbReference>
<dbReference type="AlphaFoldDB" id="A0A2P2N938"/>